<accession>A0AA36IA97</accession>
<evidence type="ECO:0000313" key="2">
    <source>
        <dbReference type="EMBL" id="CAJ1383870.1"/>
    </source>
</evidence>
<protein>
    <submittedName>
        <fullName evidence="2">Uncharacterized protein</fullName>
    </submittedName>
</protein>
<comment type="caution">
    <text evidence="2">The sequence shown here is derived from an EMBL/GenBank/DDBJ whole genome shotgun (WGS) entry which is preliminary data.</text>
</comment>
<gene>
    <name evidence="2" type="ORF">EVOR1521_LOCUS10857</name>
</gene>
<proteinExistence type="predicted"/>
<sequence>MEDDENLGRWLQAYDELRARAVEHPSVLVESLPDLHMAPPSQHDGSQRNTARSQSQCLASYQAVIAAWTPNLGFGLNLGVPSCVLEEDEEDTPKSMDAFIEDLRQRHNAVAGCFSDDAKSELLLTKVFALLLGERYRSHGGVLFQYSQGAWSPAAGSISAMDLEYILYALRRAQAYFGLLSRYKPSRDFSDVCFEVRVLQALPEDALLEWQLNDIVGKRAAEKSRQWYVGSSDLCREMRKIFSEHNKAVVKNFSRWADSDMGGKQRAGVAFRDCFLAVCNGEVKQLRKDPRQGCYVYVPAALTWQAPDHARQRLASLLLSSFAGGDGLRMLLAQSALVAARLRQPDLMKACWGSGFGHPSSTLQVDREFQQQGLHFLHCVMLTFDECRRDHGLAEDVLKVFVGGGKMPLRKNHEADTKYASWEFCGKNWCMNVGDVPAVPTAEERSHARRIRCCFMRSSFSNQPEEIDVQRKVFLADPEAKQFCASNHAVWSFYHDWLFPFMQKHPPSEWGQMLEFCPEGSQAAKDTKWLLQRMARATTAASPDELRDNAPQPIGGAPAESFGQAGAVGQAQRLVLETHAAISVEFFTPHLINRTAVPSNPGTASLKSKGGEAILRFQRRPLVVDRVDDALRRSCESPEDVFGSWSDWKWPETQPAEPSWDELCDGQEPERFENGPAWECRCFLHLARLREYARRGDDRRQDQLLNFLEAVERAGAIEGDHATFAQKGRQKVVAGKPLGRFFFPHASLPSLTREARAACSPDGTVEFDQPNAIVHFIVEIANEVGKLVPCMTRYKVHKQAWRAAVARYYGVDDQSAKTLLLKACFGFAFPPSEQADLGTMERLAMEHFVAKLTEIGWLLVAPVYDAVLACPAEGTLPGVQDALLQEFADDTGIYMQVKPVRQQEHQHGAWASLGARLADMLQSGPPVLEEGGIEVVPGRNMCLPSALVNLFPGSITAGLFQDCSGPFTYQQCVEVCPSLTLEPVSIDQVRALGVGKFLAHEPAAGGEAHAYGILLVHNTATIFNSNRPRAISVPHSLLWTLLDETQGLQLFKADMNLLEHKAKRRRLARQPASLQQQAGMDAELAEDADQRVMDHVAASMDLEVRQFRQEVPTLQGGPFACKLCPFRSFARKDRLLAHVIKYHAKGKLFIANSRSQAQWNLALALHEQDQALSFLRPPMYSGSLLQASASIIRRVLESNNDIDMVMVLTATGPKCLLKTHTVNCARLHKKVYYDHTLANLLLSLALKHVGKIQTIYQELATHFVSQGCPCALMGLRNRSTRGRLLEDILSKQPVQELHAELLAQATRKGEWEVISHDATFKTLFAIIGQDKMAQREGELHALHTIVGKTGAVPGMSMQATEGRACFKRLSGNIARCCSGLHEMDALHLVLRLEACFGEKRPMPAPVYHGEAAPCGEEGRWSARKEALAKPERDLRAYSNTPYNSHQEYVDDLLDITLKFPTDMSRKDCKGRSAKQILMSGAAYRHFAYLRNGNHIASQFSAAETQLSAWGTTGNEALHFQINNARRTVLQQHHEAIPPMLFSFALQKMMAHNSAAYAPTLAQRSQAELLSLLRGHLSACFFSSFGDRAIPPLTNRDEARRPARALDQAKTQRAKAVAASQRRRWGQHAAKLERRRAKRSVPGPPRIKRTVFTKRKQPRLHRTKGQ</sequence>
<keyword evidence="3" id="KW-1185">Reference proteome</keyword>
<evidence type="ECO:0000256" key="1">
    <source>
        <dbReference type="SAM" id="MobiDB-lite"/>
    </source>
</evidence>
<feature type="compositionally biased region" description="Polar residues" evidence="1">
    <location>
        <begin position="43"/>
        <end position="52"/>
    </location>
</feature>
<feature type="region of interest" description="Disordered" evidence="1">
    <location>
        <begin position="31"/>
        <end position="52"/>
    </location>
</feature>
<name>A0AA36IA97_9DINO</name>
<organism evidence="2 3">
    <name type="scientific">Effrenium voratum</name>
    <dbReference type="NCBI Taxonomy" id="2562239"/>
    <lineage>
        <taxon>Eukaryota</taxon>
        <taxon>Sar</taxon>
        <taxon>Alveolata</taxon>
        <taxon>Dinophyceae</taxon>
        <taxon>Suessiales</taxon>
        <taxon>Symbiodiniaceae</taxon>
        <taxon>Effrenium</taxon>
    </lineage>
</organism>
<evidence type="ECO:0000313" key="3">
    <source>
        <dbReference type="Proteomes" id="UP001178507"/>
    </source>
</evidence>
<feature type="region of interest" description="Disordered" evidence="1">
    <location>
        <begin position="1592"/>
        <end position="1665"/>
    </location>
</feature>
<reference evidence="2" key="1">
    <citation type="submission" date="2023-08" db="EMBL/GenBank/DDBJ databases">
        <authorList>
            <person name="Chen Y."/>
            <person name="Shah S."/>
            <person name="Dougan E. K."/>
            <person name="Thang M."/>
            <person name="Chan C."/>
        </authorList>
    </citation>
    <scope>NUCLEOTIDE SEQUENCE</scope>
</reference>
<dbReference type="EMBL" id="CAUJNA010001057">
    <property type="protein sequence ID" value="CAJ1383870.1"/>
    <property type="molecule type" value="Genomic_DNA"/>
</dbReference>
<feature type="compositionally biased region" description="Basic residues" evidence="1">
    <location>
        <begin position="1645"/>
        <end position="1665"/>
    </location>
</feature>
<dbReference type="Proteomes" id="UP001178507">
    <property type="component" value="Unassembled WGS sequence"/>
</dbReference>